<feature type="transmembrane region" description="Helical" evidence="6">
    <location>
        <begin position="60"/>
        <end position="80"/>
    </location>
</feature>
<dbReference type="PRINTS" id="PR00171">
    <property type="entry name" value="SUGRTRNSPORT"/>
</dbReference>
<dbReference type="InterPro" id="IPR050549">
    <property type="entry name" value="MFS_Trehalose_Transporter"/>
</dbReference>
<evidence type="ECO:0000256" key="1">
    <source>
        <dbReference type="ARBA" id="ARBA00004141"/>
    </source>
</evidence>
<comment type="subcellular location">
    <subcellularLocation>
        <location evidence="1">Membrane</location>
        <topology evidence="1">Multi-pass membrane protein</topology>
    </subcellularLocation>
</comment>
<dbReference type="PROSITE" id="PS00217">
    <property type="entry name" value="SUGAR_TRANSPORT_2"/>
    <property type="match status" value="1"/>
</dbReference>
<dbReference type="Pfam" id="PF00083">
    <property type="entry name" value="Sugar_tr"/>
    <property type="match status" value="1"/>
</dbReference>
<keyword evidence="4 6" id="KW-0472">Membrane</keyword>
<sequence>MAINILSKLPSSHLLKQLLVAFSCNLFCLVSGCTFGFSAVLLPQIKNDPYFPYSAKYDSWIASSSCLSMALGCIAAGYLSDKYGRRITHIMAATPFILGWVVQAFANDVILLLVGRVLTGLSTGVFRSLGAIYLGEIANPINRPMFIFSLSISATSGILFIHLLGGYLSWRLSCFIICLPTVLGMCIQVYVKESPLWLIYKDKIEKGTQAFEWFRGNDEFSQKELAEILEKQKDRPPNMTFKEGVKAMFTKAFMKPLLIAFLIFVTVQFSGVNTMSFYAQDLLRTTFSGEQDPFMLMLVTDATRVIGVAFLFSFSKYIPRRRSYVITCTILVVLLILLIAYIAVKPEGLAALAITVLMLYIALGSIIGGLAWTFIGEIFPSNLRGLGSGIGASSSFFLLFLSVNITPGIMLNFGIIATYSTFAVVTLIGVTFLHFLLPKTDGKTLQEIENSYDKN</sequence>
<evidence type="ECO:0000256" key="5">
    <source>
        <dbReference type="ARBA" id="ARBA00023180"/>
    </source>
</evidence>
<keyword evidence="2 6" id="KW-0812">Transmembrane</keyword>
<dbReference type="PANTHER" id="PTHR48021:SF68">
    <property type="entry name" value="MAJOR FACILITATOR SUPERFAMILY (MFS) PROFILE DOMAIN-CONTAINING PROTEIN"/>
    <property type="match status" value="1"/>
</dbReference>
<dbReference type="InterPro" id="IPR005829">
    <property type="entry name" value="Sugar_transporter_CS"/>
</dbReference>
<evidence type="ECO:0000256" key="2">
    <source>
        <dbReference type="ARBA" id="ARBA00022692"/>
    </source>
</evidence>
<feature type="transmembrane region" description="Helical" evidence="6">
    <location>
        <begin position="294"/>
        <end position="312"/>
    </location>
</feature>
<evidence type="ECO:0000313" key="9">
    <source>
        <dbReference type="Proteomes" id="UP001549920"/>
    </source>
</evidence>
<dbReference type="PROSITE" id="PS50850">
    <property type="entry name" value="MFS"/>
    <property type="match status" value="1"/>
</dbReference>
<dbReference type="PROSITE" id="PS00216">
    <property type="entry name" value="SUGAR_TRANSPORT_1"/>
    <property type="match status" value="1"/>
</dbReference>
<feature type="transmembrane region" description="Helical" evidence="6">
    <location>
        <begin position="324"/>
        <end position="344"/>
    </location>
</feature>
<proteinExistence type="predicted"/>
<dbReference type="InterPro" id="IPR020846">
    <property type="entry name" value="MFS_dom"/>
</dbReference>
<reference evidence="8 9" key="1">
    <citation type="submission" date="2024-06" db="EMBL/GenBank/DDBJ databases">
        <title>A chromosome-level genome assembly of beet webworm, Loxostege sticticalis.</title>
        <authorList>
            <person name="Zhang Y."/>
        </authorList>
    </citation>
    <scope>NUCLEOTIDE SEQUENCE [LARGE SCALE GENOMIC DNA]</scope>
    <source>
        <strain evidence="8">AQ026</strain>
        <tissue evidence="8">Whole body</tissue>
    </source>
</reference>
<feature type="transmembrane region" description="Helical" evidence="6">
    <location>
        <begin position="170"/>
        <end position="191"/>
    </location>
</feature>
<keyword evidence="3 6" id="KW-1133">Transmembrane helix</keyword>
<feature type="transmembrane region" description="Helical" evidence="6">
    <location>
        <begin position="386"/>
        <end position="405"/>
    </location>
</feature>
<dbReference type="Gene3D" id="1.20.1250.20">
    <property type="entry name" value="MFS general substrate transporter like domains"/>
    <property type="match status" value="1"/>
</dbReference>
<evidence type="ECO:0000259" key="7">
    <source>
        <dbReference type="PROSITE" id="PS50850"/>
    </source>
</evidence>
<dbReference type="InterPro" id="IPR005828">
    <property type="entry name" value="MFS_sugar_transport-like"/>
</dbReference>
<dbReference type="SUPFAM" id="SSF103473">
    <property type="entry name" value="MFS general substrate transporter"/>
    <property type="match status" value="1"/>
</dbReference>
<feature type="transmembrane region" description="Helical" evidence="6">
    <location>
        <begin position="350"/>
        <end position="374"/>
    </location>
</feature>
<evidence type="ECO:0000256" key="4">
    <source>
        <dbReference type="ARBA" id="ARBA00023136"/>
    </source>
</evidence>
<feature type="transmembrane region" description="Helical" evidence="6">
    <location>
        <begin position="146"/>
        <end position="164"/>
    </location>
</feature>
<dbReference type="InterPro" id="IPR036259">
    <property type="entry name" value="MFS_trans_sf"/>
</dbReference>
<evidence type="ECO:0000256" key="6">
    <source>
        <dbReference type="SAM" id="Phobius"/>
    </source>
</evidence>
<dbReference type="Proteomes" id="UP001549920">
    <property type="component" value="Unassembled WGS sequence"/>
</dbReference>
<dbReference type="InterPro" id="IPR003663">
    <property type="entry name" value="Sugar/inositol_transpt"/>
</dbReference>
<dbReference type="PANTHER" id="PTHR48021">
    <property type="match status" value="1"/>
</dbReference>
<name>A0ABR3H496_LOXSC</name>
<evidence type="ECO:0000256" key="3">
    <source>
        <dbReference type="ARBA" id="ARBA00022989"/>
    </source>
</evidence>
<protein>
    <recommendedName>
        <fullName evidence="7">Major facilitator superfamily (MFS) profile domain-containing protein</fullName>
    </recommendedName>
</protein>
<dbReference type="EMBL" id="JBEUOH010000027">
    <property type="protein sequence ID" value="KAL0859516.1"/>
    <property type="molecule type" value="Genomic_DNA"/>
</dbReference>
<feature type="transmembrane region" description="Helical" evidence="6">
    <location>
        <begin position="411"/>
        <end position="437"/>
    </location>
</feature>
<keyword evidence="9" id="KW-1185">Reference proteome</keyword>
<organism evidence="8 9">
    <name type="scientific">Loxostege sticticalis</name>
    <name type="common">Beet webworm moth</name>
    <dbReference type="NCBI Taxonomy" id="481309"/>
    <lineage>
        <taxon>Eukaryota</taxon>
        <taxon>Metazoa</taxon>
        <taxon>Ecdysozoa</taxon>
        <taxon>Arthropoda</taxon>
        <taxon>Hexapoda</taxon>
        <taxon>Insecta</taxon>
        <taxon>Pterygota</taxon>
        <taxon>Neoptera</taxon>
        <taxon>Endopterygota</taxon>
        <taxon>Lepidoptera</taxon>
        <taxon>Glossata</taxon>
        <taxon>Ditrysia</taxon>
        <taxon>Pyraloidea</taxon>
        <taxon>Crambidae</taxon>
        <taxon>Pyraustinae</taxon>
        <taxon>Loxostege</taxon>
    </lineage>
</organism>
<feature type="transmembrane region" description="Helical" evidence="6">
    <location>
        <begin position="257"/>
        <end position="279"/>
    </location>
</feature>
<keyword evidence="5" id="KW-0325">Glycoprotein</keyword>
<accession>A0ABR3H496</accession>
<gene>
    <name evidence="8" type="ORF">ABMA27_010672</name>
</gene>
<comment type="caution">
    <text evidence="8">The sequence shown here is derived from an EMBL/GenBank/DDBJ whole genome shotgun (WGS) entry which is preliminary data.</text>
</comment>
<feature type="transmembrane region" description="Helical" evidence="6">
    <location>
        <begin position="87"/>
        <end position="106"/>
    </location>
</feature>
<feature type="domain" description="Major facilitator superfamily (MFS) profile" evidence="7">
    <location>
        <begin position="20"/>
        <end position="441"/>
    </location>
</feature>
<feature type="transmembrane region" description="Helical" evidence="6">
    <location>
        <begin position="112"/>
        <end position="134"/>
    </location>
</feature>
<feature type="transmembrane region" description="Helical" evidence="6">
    <location>
        <begin position="18"/>
        <end position="40"/>
    </location>
</feature>
<evidence type="ECO:0000313" key="8">
    <source>
        <dbReference type="EMBL" id="KAL0859516.1"/>
    </source>
</evidence>